<dbReference type="PANTHER" id="PTHR24185:SF1">
    <property type="entry name" value="CALCIUM-INDEPENDENT PHOSPHOLIPASE A2-GAMMA"/>
    <property type="match status" value="1"/>
</dbReference>
<keyword evidence="4" id="KW-1185">Reference proteome</keyword>
<evidence type="ECO:0000313" key="3">
    <source>
        <dbReference type="EMBL" id="KAE8361959.1"/>
    </source>
</evidence>
<evidence type="ECO:0000313" key="4">
    <source>
        <dbReference type="Proteomes" id="UP000326268"/>
    </source>
</evidence>
<dbReference type="InterPro" id="IPR016035">
    <property type="entry name" value="Acyl_Trfase/lysoPLipase"/>
</dbReference>
<dbReference type="GO" id="GO:0016042">
    <property type="term" value="P:lipid catabolic process"/>
    <property type="evidence" value="ECO:0007669"/>
    <property type="project" value="UniProtKB-KW"/>
</dbReference>
<proteinExistence type="predicted"/>
<gene>
    <name evidence="3" type="ORF">BDV27DRAFT_160186</name>
</gene>
<dbReference type="GO" id="GO:0016020">
    <property type="term" value="C:membrane"/>
    <property type="evidence" value="ECO:0007669"/>
    <property type="project" value="TreeGrafter"/>
</dbReference>
<keyword evidence="2" id="KW-0443">Lipid metabolism</keyword>
<reference evidence="3 4" key="1">
    <citation type="submission" date="2019-04" db="EMBL/GenBank/DDBJ databases">
        <title>Friends and foes A comparative genomics studyof 23 Aspergillus species from section Flavi.</title>
        <authorList>
            <consortium name="DOE Joint Genome Institute"/>
            <person name="Kjaerbolling I."/>
            <person name="Vesth T."/>
            <person name="Frisvad J.C."/>
            <person name="Nybo J.L."/>
            <person name="Theobald S."/>
            <person name="Kildgaard S."/>
            <person name="Isbrandt T."/>
            <person name="Kuo A."/>
            <person name="Sato A."/>
            <person name="Lyhne E.K."/>
            <person name="Kogle M.E."/>
            <person name="Wiebenga A."/>
            <person name="Kun R.S."/>
            <person name="Lubbers R.J."/>
            <person name="Makela M.R."/>
            <person name="Barry K."/>
            <person name="Chovatia M."/>
            <person name="Clum A."/>
            <person name="Daum C."/>
            <person name="Haridas S."/>
            <person name="He G."/>
            <person name="LaButti K."/>
            <person name="Lipzen A."/>
            <person name="Mondo S."/>
            <person name="Riley R."/>
            <person name="Salamov A."/>
            <person name="Simmons B.A."/>
            <person name="Magnuson J.K."/>
            <person name="Henrissat B."/>
            <person name="Mortensen U.H."/>
            <person name="Larsen T.O."/>
            <person name="Devries R.P."/>
            <person name="Grigoriev I.V."/>
            <person name="Machida M."/>
            <person name="Baker S.E."/>
            <person name="Andersen M.R."/>
        </authorList>
    </citation>
    <scope>NUCLEOTIDE SEQUENCE [LARGE SCALE GENOMIC DNA]</scope>
    <source>
        <strain evidence="3 4">CBS 763.97</strain>
    </source>
</reference>
<accession>A0A5N6ZYF2</accession>
<name>A0A5N6ZYF2_9EURO</name>
<dbReference type="SUPFAM" id="SSF52151">
    <property type="entry name" value="FabD/lysophospholipase-like"/>
    <property type="match status" value="1"/>
</dbReference>
<dbReference type="RefSeq" id="XP_031925040.1">
    <property type="nucleotide sequence ID" value="XM_032072989.1"/>
</dbReference>
<dbReference type="EMBL" id="ML737718">
    <property type="protein sequence ID" value="KAE8361959.1"/>
    <property type="molecule type" value="Genomic_DNA"/>
</dbReference>
<dbReference type="Gene3D" id="3.40.1090.10">
    <property type="entry name" value="Cytosolic phospholipase A2 catalytic domain"/>
    <property type="match status" value="1"/>
</dbReference>
<dbReference type="GO" id="GO:0047499">
    <property type="term" value="F:calcium-independent phospholipase A2 activity"/>
    <property type="evidence" value="ECO:0007669"/>
    <property type="project" value="TreeGrafter"/>
</dbReference>
<dbReference type="PANTHER" id="PTHR24185">
    <property type="entry name" value="CALCIUM-INDEPENDENT PHOSPHOLIPASE A2-GAMMA"/>
    <property type="match status" value="1"/>
</dbReference>
<evidence type="ECO:0000256" key="2">
    <source>
        <dbReference type="ARBA" id="ARBA00022963"/>
    </source>
</evidence>
<keyword evidence="2" id="KW-0442">Lipid degradation</keyword>
<evidence type="ECO:0000256" key="1">
    <source>
        <dbReference type="ARBA" id="ARBA00022801"/>
    </source>
</evidence>
<dbReference type="Proteomes" id="UP000326268">
    <property type="component" value="Unassembled WGS sequence"/>
</dbReference>
<keyword evidence="1" id="KW-0378">Hydrolase</keyword>
<dbReference type="GeneID" id="43657435"/>
<sequence>MTCDRVQQRSKLNFIPESHHYFDYICGTSTGGLISVLIGRLGKTLNECKAIFEERGTDIFPGGSIKEAAKLTLKGSRSSNEGLQKVIDEQVNDDVIMYESKLDEGHVPVAVAAISKNDEKT</sequence>
<dbReference type="GO" id="GO:0019369">
    <property type="term" value="P:arachidonate metabolic process"/>
    <property type="evidence" value="ECO:0007669"/>
    <property type="project" value="TreeGrafter"/>
</dbReference>
<protein>
    <recommendedName>
        <fullName evidence="5">PNPLA domain-containing protein</fullName>
    </recommendedName>
</protein>
<dbReference type="AlphaFoldDB" id="A0A5N6ZYF2"/>
<dbReference type="OrthoDB" id="1658288at2759"/>
<organism evidence="3 4">
    <name type="scientific">Aspergillus caelatus</name>
    <dbReference type="NCBI Taxonomy" id="61420"/>
    <lineage>
        <taxon>Eukaryota</taxon>
        <taxon>Fungi</taxon>
        <taxon>Dikarya</taxon>
        <taxon>Ascomycota</taxon>
        <taxon>Pezizomycotina</taxon>
        <taxon>Eurotiomycetes</taxon>
        <taxon>Eurotiomycetidae</taxon>
        <taxon>Eurotiales</taxon>
        <taxon>Aspergillaceae</taxon>
        <taxon>Aspergillus</taxon>
        <taxon>Aspergillus subgen. Circumdati</taxon>
    </lineage>
</organism>
<evidence type="ECO:0008006" key="5">
    <source>
        <dbReference type="Google" id="ProtNLM"/>
    </source>
</evidence>